<keyword evidence="3" id="KW-1185">Reference proteome</keyword>
<dbReference type="GO" id="GO:0004523">
    <property type="term" value="F:RNA-DNA hybrid ribonuclease activity"/>
    <property type="evidence" value="ECO:0007669"/>
    <property type="project" value="InterPro"/>
</dbReference>
<dbReference type="GO" id="GO:0003676">
    <property type="term" value="F:nucleic acid binding"/>
    <property type="evidence" value="ECO:0007669"/>
    <property type="project" value="InterPro"/>
</dbReference>
<evidence type="ECO:0000313" key="3">
    <source>
        <dbReference type="Proteomes" id="UP000694044"/>
    </source>
</evidence>
<comment type="caution">
    <text evidence="2">The sequence shown here is derived from an EMBL/GenBank/DDBJ whole genome shotgun (WGS) entry which is preliminary data.</text>
</comment>
<dbReference type="Pfam" id="PF13456">
    <property type="entry name" value="RVT_3"/>
    <property type="match status" value="1"/>
</dbReference>
<accession>A0A8T1W1Q4</accession>
<dbReference type="AlphaFoldDB" id="A0A8T1W1Q4"/>
<gene>
    <name evidence="2" type="ORF">PHYPSEUDO_015578</name>
</gene>
<name>A0A8T1W1Q4_9STRA</name>
<proteinExistence type="predicted"/>
<dbReference type="PROSITE" id="PS50879">
    <property type="entry name" value="RNASE_H_1"/>
    <property type="match status" value="1"/>
</dbReference>
<dbReference type="OrthoDB" id="123694at2759"/>
<sequence>MFFDGGCRGNRPGGAGAAVVRIAGDAGPYQVVWAGSMSYAAGTTTNNIAENLGLLTGLTACGKLGNSPVHVVGGSEMIIRQHRSRHPPKAAHLKPIYWTRRRLIAKVQVASWHHHLREFNKMADWLANQAMDSKRSSQVCLKQESSTAGLWRHLKELAGGDVGHWILEYGIANPAGEANVGL</sequence>
<protein>
    <recommendedName>
        <fullName evidence="1">RNase H type-1 domain-containing protein</fullName>
    </recommendedName>
</protein>
<dbReference type="InterPro" id="IPR002156">
    <property type="entry name" value="RNaseH_domain"/>
</dbReference>
<evidence type="ECO:0000313" key="2">
    <source>
        <dbReference type="EMBL" id="KAG7386478.1"/>
    </source>
</evidence>
<dbReference type="PANTHER" id="PTHR47723:SF19">
    <property type="entry name" value="POLYNUCLEOTIDYL TRANSFERASE, RIBONUCLEASE H-LIKE SUPERFAMILY PROTEIN"/>
    <property type="match status" value="1"/>
</dbReference>
<evidence type="ECO:0000259" key="1">
    <source>
        <dbReference type="PROSITE" id="PS50879"/>
    </source>
</evidence>
<dbReference type="PANTHER" id="PTHR47723">
    <property type="entry name" value="OS05G0353850 PROTEIN"/>
    <property type="match status" value="1"/>
</dbReference>
<organism evidence="2 3">
    <name type="scientific">Phytophthora pseudosyringae</name>
    <dbReference type="NCBI Taxonomy" id="221518"/>
    <lineage>
        <taxon>Eukaryota</taxon>
        <taxon>Sar</taxon>
        <taxon>Stramenopiles</taxon>
        <taxon>Oomycota</taxon>
        <taxon>Peronosporomycetes</taxon>
        <taxon>Peronosporales</taxon>
        <taxon>Peronosporaceae</taxon>
        <taxon>Phytophthora</taxon>
    </lineage>
</organism>
<dbReference type="InterPro" id="IPR053151">
    <property type="entry name" value="RNase_H-like"/>
</dbReference>
<dbReference type="EMBL" id="JAGDFM010000099">
    <property type="protein sequence ID" value="KAG7386478.1"/>
    <property type="molecule type" value="Genomic_DNA"/>
</dbReference>
<feature type="domain" description="RNase H type-1" evidence="1">
    <location>
        <begin position="1"/>
        <end position="132"/>
    </location>
</feature>
<reference evidence="2" key="1">
    <citation type="submission" date="2021-02" db="EMBL/GenBank/DDBJ databases">
        <authorList>
            <person name="Palmer J.M."/>
        </authorList>
    </citation>
    <scope>NUCLEOTIDE SEQUENCE</scope>
    <source>
        <strain evidence="2">SCRP734</strain>
    </source>
</reference>
<dbReference type="Proteomes" id="UP000694044">
    <property type="component" value="Unassembled WGS sequence"/>
</dbReference>